<dbReference type="EMBL" id="CP039347">
    <property type="protein sequence ID" value="QCD86249.1"/>
    <property type="molecule type" value="Genomic_DNA"/>
</dbReference>
<sequence length="165" mass="17611">MGSSLSSSKRVENSLSNSGDFDSVCDSAFSHCLALTQHAFHGVLPYQLKTASDYIHANATHALLRKWVPAPPDRTQIDAALRRLPPNPDDDTLPLPLFKQWAYHLYTDAVVSAASKALMVRLPVGVAGIVGIGAVTRPPPQLVGTFVGAYSLAVTLSIFLGLSSQ</sequence>
<organism evidence="2 3">
    <name type="scientific">Vigna unguiculata</name>
    <name type="common">Cowpea</name>
    <dbReference type="NCBI Taxonomy" id="3917"/>
    <lineage>
        <taxon>Eukaryota</taxon>
        <taxon>Viridiplantae</taxon>
        <taxon>Streptophyta</taxon>
        <taxon>Embryophyta</taxon>
        <taxon>Tracheophyta</taxon>
        <taxon>Spermatophyta</taxon>
        <taxon>Magnoliopsida</taxon>
        <taxon>eudicotyledons</taxon>
        <taxon>Gunneridae</taxon>
        <taxon>Pentapetalae</taxon>
        <taxon>rosids</taxon>
        <taxon>fabids</taxon>
        <taxon>Fabales</taxon>
        <taxon>Fabaceae</taxon>
        <taxon>Papilionoideae</taxon>
        <taxon>50 kb inversion clade</taxon>
        <taxon>NPAAA clade</taxon>
        <taxon>indigoferoid/millettioid clade</taxon>
        <taxon>Phaseoleae</taxon>
        <taxon>Vigna</taxon>
    </lineage>
</organism>
<dbReference type="AlphaFoldDB" id="A0A4D6LCF1"/>
<dbReference type="OrthoDB" id="1885878at2759"/>
<accession>A0A4D6LCF1</accession>
<keyword evidence="1" id="KW-0472">Membrane</keyword>
<keyword evidence="1" id="KW-1133">Transmembrane helix</keyword>
<keyword evidence="1" id="KW-0812">Transmembrane</keyword>
<protein>
    <recommendedName>
        <fullName evidence="4">Transmembrane protein</fullName>
    </recommendedName>
</protein>
<feature type="transmembrane region" description="Helical" evidence="1">
    <location>
        <begin position="118"/>
        <end position="136"/>
    </location>
</feature>
<dbReference type="PANTHER" id="PTHR36743">
    <property type="entry name" value="OS04G0495300 PROTEIN"/>
    <property type="match status" value="1"/>
</dbReference>
<dbReference type="Gramene" id="Vigun11g094400.1.v1.2">
    <property type="protein sequence ID" value="Vigun11g094400.1.v1.2.CDS.1"/>
    <property type="gene ID" value="Vigun11g094400.v1.2"/>
</dbReference>
<evidence type="ECO:0008006" key="4">
    <source>
        <dbReference type="Google" id="ProtNLM"/>
    </source>
</evidence>
<dbReference type="Proteomes" id="UP000501690">
    <property type="component" value="Linkage Group LG3"/>
</dbReference>
<evidence type="ECO:0000313" key="2">
    <source>
        <dbReference type="EMBL" id="QCD86249.1"/>
    </source>
</evidence>
<keyword evidence="3" id="KW-1185">Reference proteome</keyword>
<name>A0A4D6LCF1_VIGUN</name>
<evidence type="ECO:0000313" key="3">
    <source>
        <dbReference type="Proteomes" id="UP000501690"/>
    </source>
</evidence>
<gene>
    <name evidence="2" type="ORF">DEO72_LG3g770</name>
</gene>
<proteinExistence type="predicted"/>
<dbReference type="PANTHER" id="PTHR36743:SF1">
    <property type="entry name" value="OS04G0495300 PROTEIN"/>
    <property type="match status" value="1"/>
</dbReference>
<evidence type="ECO:0000256" key="1">
    <source>
        <dbReference type="SAM" id="Phobius"/>
    </source>
</evidence>
<reference evidence="2 3" key="1">
    <citation type="submission" date="2019-04" db="EMBL/GenBank/DDBJ databases">
        <title>An improved genome assembly and genetic linkage map for asparagus bean, Vigna unguiculata ssp. sesquipedialis.</title>
        <authorList>
            <person name="Xia Q."/>
            <person name="Zhang R."/>
            <person name="Dong Y."/>
        </authorList>
    </citation>
    <scope>NUCLEOTIDE SEQUENCE [LARGE SCALE GENOMIC DNA]</scope>
    <source>
        <tissue evidence="2">Leaf</tissue>
    </source>
</reference>
<feature type="transmembrane region" description="Helical" evidence="1">
    <location>
        <begin position="142"/>
        <end position="162"/>
    </location>
</feature>